<protein>
    <submittedName>
        <fullName evidence="5">LRC14 protein</fullName>
    </submittedName>
</protein>
<dbReference type="OrthoDB" id="6479713at2759"/>
<organism evidence="5 6">
    <name type="scientific">Crotophaga sulcirostris</name>
    <name type="common">Groove-billed ani</name>
    <dbReference type="NCBI Taxonomy" id="33598"/>
    <lineage>
        <taxon>Eukaryota</taxon>
        <taxon>Metazoa</taxon>
        <taxon>Chordata</taxon>
        <taxon>Craniata</taxon>
        <taxon>Vertebrata</taxon>
        <taxon>Euteleostomi</taxon>
        <taxon>Archelosauria</taxon>
        <taxon>Archosauria</taxon>
        <taxon>Dinosauria</taxon>
        <taxon>Saurischia</taxon>
        <taxon>Theropoda</taxon>
        <taxon>Coelurosauria</taxon>
        <taxon>Aves</taxon>
        <taxon>Neognathae</taxon>
        <taxon>Neoaves</taxon>
        <taxon>Otidimorphae</taxon>
        <taxon>Cuculiformes</taxon>
        <taxon>Crotophagidae</taxon>
        <taxon>Crotophaga</taxon>
    </lineage>
</organism>
<reference evidence="5 6" key="1">
    <citation type="submission" date="2019-09" db="EMBL/GenBank/DDBJ databases">
        <title>Bird 10,000 Genomes (B10K) Project - Family phase.</title>
        <authorList>
            <person name="Zhang G."/>
        </authorList>
    </citation>
    <scope>NUCLEOTIDE SEQUENCE [LARGE SCALE GENOMIC DNA]</scope>
    <source>
        <strain evidence="5">B10K-DU-003-44</strain>
        <tissue evidence="5">Muscle</tissue>
    </source>
</reference>
<evidence type="ECO:0000313" key="6">
    <source>
        <dbReference type="Proteomes" id="UP000549499"/>
    </source>
</evidence>
<dbReference type="PANTHER" id="PTHR14224:SF9">
    <property type="entry name" value="LEUCINE-RICH REPEAT-CONTAINING PROTEIN 14"/>
    <property type="match status" value="1"/>
</dbReference>
<dbReference type="GO" id="GO:0005737">
    <property type="term" value="C:cytoplasm"/>
    <property type="evidence" value="ECO:0007669"/>
    <property type="project" value="UniProtKB-SubCell"/>
</dbReference>
<feature type="non-terminal residue" evidence="5">
    <location>
        <position position="82"/>
    </location>
</feature>
<proteinExistence type="predicted"/>
<dbReference type="PANTHER" id="PTHR14224">
    <property type="entry name" value="SIMILAR TO PREFERENTIALLY EXPRESSED ANTIGEN IN MELANOMA-LIKE 3"/>
    <property type="match status" value="1"/>
</dbReference>
<dbReference type="Proteomes" id="UP000549499">
    <property type="component" value="Unassembled WGS sequence"/>
</dbReference>
<comment type="caution">
    <text evidence="5">The sequence shown here is derived from an EMBL/GenBank/DDBJ whole genome shotgun (WGS) entry which is preliminary data.</text>
</comment>
<dbReference type="EMBL" id="VYZB01001538">
    <property type="protein sequence ID" value="NWS78698.1"/>
    <property type="molecule type" value="Genomic_DNA"/>
</dbReference>
<keyword evidence="2" id="KW-0963">Cytoplasm</keyword>
<evidence type="ECO:0000256" key="4">
    <source>
        <dbReference type="ARBA" id="ARBA00022737"/>
    </source>
</evidence>
<name>A0A7K5IAS1_CROSL</name>
<keyword evidence="3" id="KW-0433">Leucine-rich repeat</keyword>
<evidence type="ECO:0000256" key="3">
    <source>
        <dbReference type="ARBA" id="ARBA00022614"/>
    </source>
</evidence>
<dbReference type="SUPFAM" id="SSF52047">
    <property type="entry name" value="RNI-like"/>
    <property type="match status" value="1"/>
</dbReference>
<accession>A0A7K5IAS1</accession>
<comment type="subcellular location">
    <subcellularLocation>
        <location evidence="1">Cytoplasm</location>
    </subcellularLocation>
</comment>
<keyword evidence="6" id="KW-1185">Reference proteome</keyword>
<evidence type="ECO:0000256" key="2">
    <source>
        <dbReference type="ARBA" id="ARBA00022490"/>
    </source>
</evidence>
<gene>
    <name evidence="5" type="primary">Lrrc14_1</name>
    <name evidence="5" type="ORF">CROSUL_R15469</name>
</gene>
<evidence type="ECO:0000313" key="5">
    <source>
        <dbReference type="EMBL" id="NWS78698.1"/>
    </source>
</evidence>
<evidence type="ECO:0000256" key="1">
    <source>
        <dbReference type="ARBA" id="ARBA00004496"/>
    </source>
</evidence>
<keyword evidence="4" id="KW-0677">Repeat</keyword>
<feature type="non-terminal residue" evidence="5">
    <location>
        <position position="1"/>
    </location>
</feature>
<sequence>PQLLSLKLPYSNVDVRRLTAGTEPGFRSLAAQLGILPSLKELNLGSSRLSGHLRQLLGDLRAPLESLELPFCSLLPGDFAFL</sequence>
<dbReference type="InterPro" id="IPR050694">
    <property type="entry name" value="LRRC14/PRAME"/>
</dbReference>
<dbReference type="AlphaFoldDB" id="A0A7K5IAS1"/>